<proteinExistence type="inferred from homology"/>
<evidence type="ECO:0000256" key="2">
    <source>
        <dbReference type="ARBA" id="ARBA00008661"/>
    </source>
</evidence>
<keyword evidence="13" id="KW-1185">Reference proteome</keyword>
<evidence type="ECO:0000313" key="13">
    <source>
        <dbReference type="Proteomes" id="UP001566132"/>
    </source>
</evidence>
<gene>
    <name evidence="12" type="ORF">ABEB36_003325</name>
</gene>
<keyword evidence="10" id="KW-0325">Glycoprotein</keyword>
<dbReference type="GO" id="GO:0016757">
    <property type="term" value="F:glycosyltransferase activity"/>
    <property type="evidence" value="ECO:0007669"/>
    <property type="project" value="UniProtKB-KW"/>
</dbReference>
<evidence type="ECO:0000256" key="6">
    <source>
        <dbReference type="ARBA" id="ARBA00022968"/>
    </source>
</evidence>
<sequence length="348" mass="40864">MKGRTIPKLFFVIWFILFIIILCLSMFSVDEDVPGWEYNISRKLNDYIHNEVETASLIPSDFCDNPSFLVIICISSPQDFEVRQTIRKTWGKEKVVKGHNVSLYFLLGQTTDLDLQKNITEEYLQFRDVVQEQFHDKYNNLTIKSTMMLKLFTWKCQNSSSYLLKIDDDMYLNIPKLINELLTKNQTENLLMGSVICNSKPIRTSKDKWYAGPSYMFPNNTYPTYISGTSYCMSGDVAQKLLKVALATPIFHLEDVYLTGICAKKIGLKLTHNGRFTYHEMKPNYCLYKQLITVHNQDPNSIQKIYNSSHDVEMDKRCQREENMFFVRKWLMENVILVSKNRRRRHCP</sequence>
<evidence type="ECO:0000256" key="9">
    <source>
        <dbReference type="ARBA" id="ARBA00023136"/>
    </source>
</evidence>
<comment type="similarity">
    <text evidence="2 11">Belongs to the glycosyltransferase 31 family.</text>
</comment>
<comment type="subcellular location">
    <subcellularLocation>
        <location evidence="1 11">Golgi apparatus membrane</location>
        <topology evidence="1 11">Single-pass type II membrane protein</topology>
    </subcellularLocation>
</comment>
<keyword evidence="8 11" id="KW-0333">Golgi apparatus</keyword>
<evidence type="ECO:0000256" key="5">
    <source>
        <dbReference type="ARBA" id="ARBA00022692"/>
    </source>
</evidence>
<dbReference type="PANTHER" id="PTHR11214:SF314">
    <property type="entry name" value="HEXOSYLTRANSFERASE"/>
    <property type="match status" value="1"/>
</dbReference>
<keyword evidence="6 11" id="KW-0735">Signal-anchor</keyword>
<keyword evidence="7 11" id="KW-1133">Transmembrane helix</keyword>
<evidence type="ECO:0000313" key="12">
    <source>
        <dbReference type="EMBL" id="KAL1513994.1"/>
    </source>
</evidence>
<evidence type="ECO:0000256" key="4">
    <source>
        <dbReference type="ARBA" id="ARBA00022679"/>
    </source>
</evidence>
<evidence type="ECO:0000256" key="1">
    <source>
        <dbReference type="ARBA" id="ARBA00004323"/>
    </source>
</evidence>
<dbReference type="Proteomes" id="UP001566132">
    <property type="component" value="Unassembled WGS sequence"/>
</dbReference>
<dbReference type="FunFam" id="3.90.550.50:FF:000001">
    <property type="entry name" value="Hexosyltransferase"/>
    <property type="match status" value="1"/>
</dbReference>
<dbReference type="PANTHER" id="PTHR11214">
    <property type="entry name" value="BETA-1,3-N-ACETYLGLUCOSAMINYLTRANSFERASE"/>
    <property type="match status" value="1"/>
</dbReference>
<keyword evidence="5 11" id="KW-0812">Transmembrane</keyword>
<name>A0ABD1FAL4_HYPHA</name>
<dbReference type="GO" id="GO:0000139">
    <property type="term" value="C:Golgi membrane"/>
    <property type="evidence" value="ECO:0007669"/>
    <property type="project" value="UniProtKB-SubCell"/>
</dbReference>
<evidence type="ECO:0000256" key="7">
    <source>
        <dbReference type="ARBA" id="ARBA00022989"/>
    </source>
</evidence>
<dbReference type="EMBL" id="JBDJPC010000002">
    <property type="protein sequence ID" value="KAL1513994.1"/>
    <property type="molecule type" value="Genomic_DNA"/>
</dbReference>
<comment type="caution">
    <text evidence="12">The sequence shown here is derived from an EMBL/GenBank/DDBJ whole genome shotgun (WGS) entry which is preliminary data.</text>
</comment>
<keyword evidence="9 11" id="KW-0472">Membrane</keyword>
<dbReference type="Gene3D" id="3.90.550.50">
    <property type="match status" value="1"/>
</dbReference>
<evidence type="ECO:0000256" key="11">
    <source>
        <dbReference type="RuleBase" id="RU363063"/>
    </source>
</evidence>
<keyword evidence="3 11" id="KW-0328">Glycosyltransferase</keyword>
<dbReference type="EC" id="2.4.1.-" evidence="11"/>
<evidence type="ECO:0000256" key="3">
    <source>
        <dbReference type="ARBA" id="ARBA00022676"/>
    </source>
</evidence>
<protein>
    <recommendedName>
        <fullName evidence="11">Hexosyltransferase</fullName>
        <ecNumber evidence="11">2.4.1.-</ecNumber>
    </recommendedName>
</protein>
<evidence type="ECO:0000256" key="10">
    <source>
        <dbReference type="ARBA" id="ARBA00023180"/>
    </source>
</evidence>
<dbReference type="Pfam" id="PF01762">
    <property type="entry name" value="Galactosyl_T"/>
    <property type="match status" value="1"/>
</dbReference>
<organism evidence="12 13">
    <name type="scientific">Hypothenemus hampei</name>
    <name type="common">Coffee berry borer</name>
    <dbReference type="NCBI Taxonomy" id="57062"/>
    <lineage>
        <taxon>Eukaryota</taxon>
        <taxon>Metazoa</taxon>
        <taxon>Ecdysozoa</taxon>
        <taxon>Arthropoda</taxon>
        <taxon>Hexapoda</taxon>
        <taxon>Insecta</taxon>
        <taxon>Pterygota</taxon>
        <taxon>Neoptera</taxon>
        <taxon>Endopterygota</taxon>
        <taxon>Coleoptera</taxon>
        <taxon>Polyphaga</taxon>
        <taxon>Cucujiformia</taxon>
        <taxon>Curculionidae</taxon>
        <taxon>Scolytinae</taxon>
        <taxon>Hypothenemus</taxon>
    </lineage>
</organism>
<evidence type="ECO:0000256" key="8">
    <source>
        <dbReference type="ARBA" id="ARBA00023034"/>
    </source>
</evidence>
<feature type="transmembrane region" description="Helical" evidence="11">
    <location>
        <begin position="9"/>
        <end position="29"/>
    </location>
</feature>
<dbReference type="InterPro" id="IPR002659">
    <property type="entry name" value="Glyco_trans_31"/>
</dbReference>
<accession>A0ABD1FAL4</accession>
<reference evidence="12 13" key="1">
    <citation type="submission" date="2024-05" db="EMBL/GenBank/DDBJ databases">
        <title>Genetic variation in Jamaican populations of the coffee berry borer (Hypothenemus hampei).</title>
        <authorList>
            <person name="Errbii M."/>
            <person name="Myrie A."/>
        </authorList>
    </citation>
    <scope>NUCLEOTIDE SEQUENCE [LARGE SCALE GENOMIC DNA]</scope>
    <source>
        <strain evidence="12">JA-Hopewell-2020-01-JO</strain>
        <tissue evidence="12">Whole body</tissue>
    </source>
</reference>
<dbReference type="AlphaFoldDB" id="A0ABD1FAL4"/>
<keyword evidence="4" id="KW-0808">Transferase</keyword>